<dbReference type="GO" id="GO:0003700">
    <property type="term" value="F:DNA-binding transcription factor activity"/>
    <property type="evidence" value="ECO:0007669"/>
    <property type="project" value="InterPro"/>
</dbReference>
<feature type="region of interest" description="Disordered" evidence="5">
    <location>
        <begin position="1"/>
        <end position="21"/>
    </location>
</feature>
<keyword evidence="8" id="KW-1185">Reference proteome</keyword>
<dbReference type="InterPro" id="IPR003313">
    <property type="entry name" value="AraC-bd"/>
</dbReference>
<keyword evidence="2" id="KW-0805">Transcription regulation</keyword>
<sequence>MPRATPRRPAAAADQKTPAQLVPPYPHTLPAPLVFRSAQLEGQAEYPVHSHRWGEFVYSFSGVMEVRLAGQQVLAPPQLGIWLPPQVEHQGLNRQAAAHSSLYVAPELCGALPAQACALVVSPLARALLEHLRTHTATSPTAHAPSAEEHRLLQVLVDQLAHAQRVRSYLPHSTDPLLAPVLQALEADPADNRPLSAWAAQVHSTERTLSRRCQRELGMSFVAWRQRLRVLTALGRLARGEKVTSLALDLGYASASAFIAMFRKLTGLTPEACRPSAG</sequence>
<evidence type="ECO:0000256" key="1">
    <source>
        <dbReference type="ARBA" id="ARBA00022491"/>
    </source>
</evidence>
<keyword evidence="1" id="KW-0678">Repressor</keyword>
<name>A0A7C9TKI2_9BURK</name>
<reference evidence="7 8" key="1">
    <citation type="submission" date="2020-02" db="EMBL/GenBank/DDBJ databases">
        <title>Ideonella bacterium strain TBM-1.</title>
        <authorList>
            <person name="Chen W.-M."/>
        </authorList>
    </citation>
    <scope>NUCLEOTIDE SEQUENCE [LARGE SCALE GENOMIC DNA]</scope>
    <source>
        <strain evidence="7 8">TBM-1</strain>
    </source>
</reference>
<keyword evidence="3" id="KW-0238">DNA-binding</keyword>
<dbReference type="Gene3D" id="1.10.10.60">
    <property type="entry name" value="Homeodomain-like"/>
    <property type="match status" value="1"/>
</dbReference>
<dbReference type="InterPro" id="IPR018062">
    <property type="entry name" value="HTH_AraC-typ_CS"/>
</dbReference>
<dbReference type="Gene3D" id="2.60.120.10">
    <property type="entry name" value="Jelly Rolls"/>
    <property type="match status" value="1"/>
</dbReference>
<dbReference type="Pfam" id="PF02311">
    <property type="entry name" value="AraC_binding"/>
    <property type="match status" value="1"/>
</dbReference>
<dbReference type="PANTHER" id="PTHR11019">
    <property type="entry name" value="HTH-TYPE TRANSCRIPTIONAL REGULATOR NIMR"/>
    <property type="match status" value="1"/>
</dbReference>
<gene>
    <name evidence="7" type="ORF">G3A44_16730</name>
</gene>
<dbReference type="AlphaFoldDB" id="A0A7C9TKI2"/>
<dbReference type="RefSeq" id="WP_163458893.1">
    <property type="nucleotide sequence ID" value="NZ_JAAGOH010000023.1"/>
</dbReference>
<feature type="domain" description="HTH araC/xylS-type" evidence="6">
    <location>
        <begin position="179"/>
        <end position="276"/>
    </location>
</feature>
<dbReference type="PANTHER" id="PTHR11019:SF190">
    <property type="entry name" value="ARAC-FAMILY REGULATORY PROTEIN"/>
    <property type="match status" value="1"/>
</dbReference>
<dbReference type="InterPro" id="IPR011051">
    <property type="entry name" value="RmlC_Cupin_sf"/>
</dbReference>
<dbReference type="SMART" id="SM00342">
    <property type="entry name" value="HTH_ARAC"/>
    <property type="match status" value="1"/>
</dbReference>
<evidence type="ECO:0000313" key="7">
    <source>
        <dbReference type="EMBL" id="NDY92839.1"/>
    </source>
</evidence>
<organism evidence="7 8">
    <name type="scientific">Ideonella livida</name>
    <dbReference type="NCBI Taxonomy" id="2707176"/>
    <lineage>
        <taxon>Bacteria</taxon>
        <taxon>Pseudomonadati</taxon>
        <taxon>Pseudomonadota</taxon>
        <taxon>Betaproteobacteria</taxon>
        <taxon>Burkholderiales</taxon>
        <taxon>Sphaerotilaceae</taxon>
        <taxon>Ideonella</taxon>
    </lineage>
</organism>
<dbReference type="GO" id="GO:0043565">
    <property type="term" value="F:sequence-specific DNA binding"/>
    <property type="evidence" value="ECO:0007669"/>
    <property type="project" value="InterPro"/>
</dbReference>
<evidence type="ECO:0000256" key="4">
    <source>
        <dbReference type="ARBA" id="ARBA00023163"/>
    </source>
</evidence>
<protein>
    <submittedName>
        <fullName evidence="7">Helix-turn-helix transcriptional regulator</fullName>
    </submittedName>
</protein>
<dbReference type="InterPro" id="IPR014710">
    <property type="entry name" value="RmlC-like_jellyroll"/>
</dbReference>
<keyword evidence="4" id="KW-0804">Transcription</keyword>
<dbReference type="InterPro" id="IPR018060">
    <property type="entry name" value="HTH_AraC"/>
</dbReference>
<accession>A0A7C9TKI2</accession>
<feature type="compositionally biased region" description="Low complexity" evidence="5">
    <location>
        <begin position="1"/>
        <end position="13"/>
    </location>
</feature>
<dbReference type="Pfam" id="PF12833">
    <property type="entry name" value="HTH_18"/>
    <property type="match status" value="1"/>
</dbReference>
<comment type="caution">
    <text evidence="7">The sequence shown here is derived from an EMBL/GenBank/DDBJ whole genome shotgun (WGS) entry which is preliminary data.</text>
</comment>
<evidence type="ECO:0000256" key="5">
    <source>
        <dbReference type="SAM" id="MobiDB-lite"/>
    </source>
</evidence>
<dbReference type="SUPFAM" id="SSF51182">
    <property type="entry name" value="RmlC-like cupins"/>
    <property type="match status" value="1"/>
</dbReference>
<evidence type="ECO:0000259" key="6">
    <source>
        <dbReference type="PROSITE" id="PS01124"/>
    </source>
</evidence>
<dbReference type="Proteomes" id="UP000484255">
    <property type="component" value="Unassembled WGS sequence"/>
</dbReference>
<dbReference type="PROSITE" id="PS01124">
    <property type="entry name" value="HTH_ARAC_FAMILY_2"/>
    <property type="match status" value="1"/>
</dbReference>
<proteinExistence type="predicted"/>
<dbReference type="PROSITE" id="PS00041">
    <property type="entry name" value="HTH_ARAC_FAMILY_1"/>
    <property type="match status" value="1"/>
</dbReference>
<dbReference type="FunFam" id="1.10.10.60:FF:000132">
    <property type="entry name" value="AraC family transcriptional regulator"/>
    <property type="match status" value="1"/>
</dbReference>
<dbReference type="EMBL" id="JAAGOH010000023">
    <property type="protein sequence ID" value="NDY92839.1"/>
    <property type="molecule type" value="Genomic_DNA"/>
</dbReference>
<dbReference type="SUPFAM" id="SSF46689">
    <property type="entry name" value="Homeodomain-like"/>
    <property type="match status" value="1"/>
</dbReference>
<evidence type="ECO:0000256" key="2">
    <source>
        <dbReference type="ARBA" id="ARBA00023015"/>
    </source>
</evidence>
<dbReference type="CDD" id="cd06124">
    <property type="entry name" value="cupin_NimR-like_N"/>
    <property type="match status" value="1"/>
</dbReference>
<evidence type="ECO:0000313" key="8">
    <source>
        <dbReference type="Proteomes" id="UP000484255"/>
    </source>
</evidence>
<evidence type="ECO:0000256" key="3">
    <source>
        <dbReference type="ARBA" id="ARBA00023125"/>
    </source>
</evidence>
<dbReference type="InterPro" id="IPR009057">
    <property type="entry name" value="Homeodomain-like_sf"/>
</dbReference>